<keyword evidence="2" id="KW-1185">Reference proteome</keyword>
<gene>
    <name evidence="1" type="primary">yihX</name>
    <name evidence="1" type="ORF">GmarT_22810</name>
</gene>
<dbReference type="EC" id="3.1.3.-" evidence="1"/>
<dbReference type="PRINTS" id="PR00413">
    <property type="entry name" value="HADHALOGNASE"/>
</dbReference>
<dbReference type="Gene3D" id="1.10.150.240">
    <property type="entry name" value="Putative phosphatase, domain 2"/>
    <property type="match status" value="1"/>
</dbReference>
<dbReference type="SFLD" id="SFLDS00003">
    <property type="entry name" value="Haloacid_Dehalogenase"/>
    <property type="match status" value="1"/>
</dbReference>
<dbReference type="InterPro" id="IPR023214">
    <property type="entry name" value="HAD_sf"/>
</dbReference>
<reference evidence="1 2" key="1">
    <citation type="submission" date="2019-08" db="EMBL/GenBank/DDBJ databases">
        <title>Deep-cultivation of Planctomycetes and their phenomic and genomic characterization uncovers novel biology.</title>
        <authorList>
            <person name="Wiegand S."/>
            <person name="Jogler M."/>
            <person name="Boedeker C."/>
            <person name="Pinto D."/>
            <person name="Vollmers J."/>
            <person name="Rivas-Marin E."/>
            <person name="Kohn T."/>
            <person name="Peeters S.H."/>
            <person name="Heuer A."/>
            <person name="Rast P."/>
            <person name="Oberbeckmann S."/>
            <person name="Bunk B."/>
            <person name="Jeske O."/>
            <person name="Meyerdierks A."/>
            <person name="Storesund J.E."/>
            <person name="Kallscheuer N."/>
            <person name="Luecker S."/>
            <person name="Lage O.M."/>
            <person name="Pohl T."/>
            <person name="Merkel B.J."/>
            <person name="Hornburger P."/>
            <person name="Mueller R.-W."/>
            <person name="Bruemmer F."/>
            <person name="Labrenz M."/>
            <person name="Spormann A.M."/>
            <person name="Op den Camp H."/>
            <person name="Overmann J."/>
            <person name="Amann R."/>
            <person name="Jetten M.S.M."/>
            <person name="Mascher T."/>
            <person name="Medema M.H."/>
            <person name="Devos D.P."/>
            <person name="Kaster A.-K."/>
            <person name="Ovreas L."/>
            <person name="Rohde M."/>
            <person name="Galperin M.Y."/>
            <person name="Jogler C."/>
        </authorList>
    </citation>
    <scope>NUCLEOTIDE SEQUENCE [LARGE SCALE GENOMIC DNA]</scope>
    <source>
        <strain evidence="1 2">DSM 8797</strain>
    </source>
</reference>
<organism evidence="1 2">
    <name type="scientific">Gimesia maris</name>
    <dbReference type="NCBI Taxonomy" id="122"/>
    <lineage>
        <taxon>Bacteria</taxon>
        <taxon>Pseudomonadati</taxon>
        <taxon>Planctomycetota</taxon>
        <taxon>Planctomycetia</taxon>
        <taxon>Planctomycetales</taxon>
        <taxon>Planctomycetaceae</taxon>
        <taxon>Gimesia</taxon>
    </lineage>
</organism>
<dbReference type="CDD" id="cd02603">
    <property type="entry name" value="HAD_sEH-N_like"/>
    <property type="match status" value="1"/>
</dbReference>
<dbReference type="NCBIfam" id="TIGR01509">
    <property type="entry name" value="HAD-SF-IA-v3"/>
    <property type="match status" value="1"/>
</dbReference>
<dbReference type="SFLD" id="SFLDG01129">
    <property type="entry name" value="C1.5:_HAD__Beta-PGM__Phosphata"/>
    <property type="match status" value="1"/>
</dbReference>
<sequence>MIRSRKGSCSSSIIKNRLKPGVSALIRTFLFDMGNVLAFFSHDKMCEQMGGLCGRSRTEIQNLLIESGMQWEYERGKLTPAEFHSWFEEVVETKVDYNALQTAGSDIFELNSTIIPVLDALKSQGYRLVLLSNTCVSHFDFIWKEFEVLQRFDDYVTSYTVGAIKPEPAIFECALEKIQCAPEEAFYTDDIAEYISHARQLGIQAEVFIDTETLIEQLAQREIRI</sequence>
<dbReference type="InterPro" id="IPR006439">
    <property type="entry name" value="HAD-SF_hydro_IA"/>
</dbReference>
<dbReference type="Pfam" id="PF00702">
    <property type="entry name" value="Hydrolase"/>
    <property type="match status" value="1"/>
</dbReference>
<dbReference type="EMBL" id="CP042910">
    <property type="protein sequence ID" value="QEG16417.1"/>
    <property type="molecule type" value="Genomic_DNA"/>
</dbReference>
<dbReference type="Gene3D" id="3.40.50.1000">
    <property type="entry name" value="HAD superfamily/HAD-like"/>
    <property type="match status" value="1"/>
</dbReference>
<dbReference type="PANTHER" id="PTHR43611">
    <property type="entry name" value="ALPHA-D-GLUCOSE 1-PHOSPHATE PHOSPHATASE"/>
    <property type="match status" value="1"/>
</dbReference>
<dbReference type="NCBIfam" id="TIGR01549">
    <property type="entry name" value="HAD-SF-IA-v1"/>
    <property type="match status" value="1"/>
</dbReference>
<accession>A0ABX5YLB3</accession>
<evidence type="ECO:0000313" key="2">
    <source>
        <dbReference type="Proteomes" id="UP000322887"/>
    </source>
</evidence>
<proteinExistence type="predicted"/>
<evidence type="ECO:0000313" key="1">
    <source>
        <dbReference type="EMBL" id="QEG16417.1"/>
    </source>
</evidence>
<dbReference type="SUPFAM" id="SSF56784">
    <property type="entry name" value="HAD-like"/>
    <property type="match status" value="1"/>
</dbReference>
<keyword evidence="1" id="KW-0378">Hydrolase</keyword>
<protein>
    <submittedName>
        <fullName evidence="1">Alpha-D-glucose-1-phosphate phosphatase YihX</fullName>
        <ecNumber evidence="1">3.1.3.-</ecNumber>
    </submittedName>
</protein>
<dbReference type="GO" id="GO:0016787">
    <property type="term" value="F:hydrolase activity"/>
    <property type="evidence" value="ECO:0007669"/>
    <property type="project" value="UniProtKB-KW"/>
</dbReference>
<dbReference type="InterPro" id="IPR036412">
    <property type="entry name" value="HAD-like_sf"/>
</dbReference>
<dbReference type="Proteomes" id="UP000322887">
    <property type="component" value="Chromosome"/>
</dbReference>
<dbReference type="InterPro" id="IPR023198">
    <property type="entry name" value="PGP-like_dom2"/>
</dbReference>
<name>A0ABX5YLB3_9PLAN</name>
<dbReference type="PANTHER" id="PTHR43611:SF3">
    <property type="entry name" value="FLAVIN MONONUCLEOTIDE HYDROLASE 1, CHLOROPLATIC"/>
    <property type="match status" value="1"/>
</dbReference>